<dbReference type="SUPFAM" id="SSF48371">
    <property type="entry name" value="ARM repeat"/>
    <property type="match status" value="1"/>
</dbReference>
<keyword evidence="3" id="KW-1185">Reference proteome</keyword>
<proteinExistence type="predicted"/>
<organism evidence="2 3">
    <name type="scientific">Penicillium ucsense</name>
    <dbReference type="NCBI Taxonomy" id="2839758"/>
    <lineage>
        <taxon>Eukaryota</taxon>
        <taxon>Fungi</taxon>
        <taxon>Dikarya</taxon>
        <taxon>Ascomycota</taxon>
        <taxon>Pezizomycotina</taxon>
        <taxon>Eurotiomycetes</taxon>
        <taxon>Eurotiomycetidae</taxon>
        <taxon>Eurotiales</taxon>
        <taxon>Aspergillaceae</taxon>
        <taxon>Penicillium</taxon>
    </lineage>
</organism>
<dbReference type="Proteomes" id="UP000631181">
    <property type="component" value="Unassembled WGS sequence"/>
</dbReference>
<evidence type="ECO:0000313" key="3">
    <source>
        <dbReference type="Proteomes" id="UP000631181"/>
    </source>
</evidence>
<feature type="compositionally biased region" description="Basic and acidic residues" evidence="1">
    <location>
        <begin position="331"/>
        <end position="342"/>
    </location>
</feature>
<dbReference type="OrthoDB" id="5385189at2759"/>
<sequence>MSSFSGDKVLWLCLGVSLFFAVRGIVHDLRRVVELTEIKHVEKEDKIISDGAEDVLKLDTLLTLSQSTSHELRSAALRIISERATKGPTRDLLLEDLSSKNKDRRDKALTALHFLTSNRALSRASVCANLQDLETFTALINCLCNFLDEHTEETSSTVSPILPKTRPLGEKKALQILNVLLPEDIPDALSAGLVSRWLVKYPFPCALDESSGRENVILLMKNWWSDDATMSSILGTLTTHPEGYEQLQEYGLMSIMGDESDEERYRRRDEQDARELAAAIEDLDDDDDSAIWDFDEDSDEDAEEDMPRDGDILMEEGEDTAGLGSRAPSRRLHEGTTEDQALRRRRREAMVLSEGGRPLGRENIIQPPL</sequence>
<gene>
    <name evidence="2" type="ORF">PECM_000465</name>
</gene>
<dbReference type="EMBL" id="WIWV01000102">
    <property type="protein sequence ID" value="KAF7713906.1"/>
    <property type="molecule type" value="Genomic_DNA"/>
</dbReference>
<evidence type="ECO:0000313" key="2">
    <source>
        <dbReference type="EMBL" id="KAF7713906.1"/>
    </source>
</evidence>
<dbReference type="InterPro" id="IPR016024">
    <property type="entry name" value="ARM-type_fold"/>
</dbReference>
<feature type="compositionally biased region" description="Acidic residues" evidence="1">
    <location>
        <begin position="287"/>
        <end position="304"/>
    </location>
</feature>
<feature type="region of interest" description="Disordered" evidence="1">
    <location>
        <begin position="287"/>
        <end position="369"/>
    </location>
</feature>
<reference evidence="2" key="1">
    <citation type="journal article" date="2020" name="Front. Microbiol.">
        <title>Gene regulatory networks of Penicillium echinulatum 2HH and Penicillium oxalicum 114-2 inferred by a computational biology approach.</title>
        <authorList>
            <person name="Lenz A.R."/>
            <person name="Galan-Vasquez E."/>
            <person name="Balbinot E."/>
            <person name="De Abreu F.P."/>
            <person name="De Oliveira N.S."/>
            <person name="Da Rosa L.O."/>
            <person name="De Avila E Silva S."/>
            <person name="Camassola M."/>
            <person name="Dillon A.J.P."/>
            <person name="Perez-Rueda E."/>
        </authorList>
    </citation>
    <scope>NUCLEOTIDE SEQUENCE</scope>
    <source>
        <strain evidence="2">S1M29</strain>
    </source>
</reference>
<evidence type="ECO:0000256" key="1">
    <source>
        <dbReference type="SAM" id="MobiDB-lite"/>
    </source>
</evidence>
<dbReference type="AlphaFoldDB" id="A0A8J8VYC6"/>
<name>A0A8J8VYC6_9EURO</name>
<comment type="caution">
    <text evidence="2">The sequence shown here is derived from an EMBL/GenBank/DDBJ whole genome shotgun (WGS) entry which is preliminary data.</text>
</comment>
<protein>
    <submittedName>
        <fullName evidence="2">Uncharacterized protein</fullName>
    </submittedName>
</protein>
<accession>A0A8J8VYC6</accession>